<feature type="modified residue" description="Phosphohistidine" evidence="1">
    <location>
        <position position="56"/>
    </location>
</feature>
<name>A0ABW5N325_9FLAO</name>
<gene>
    <name evidence="3" type="ORF">ACFSTE_03635</name>
</gene>
<evidence type="ECO:0000256" key="1">
    <source>
        <dbReference type="PROSITE-ProRule" id="PRU00110"/>
    </source>
</evidence>
<protein>
    <submittedName>
        <fullName evidence="3">Hpt domain-containing protein</fullName>
    </submittedName>
</protein>
<evidence type="ECO:0000313" key="3">
    <source>
        <dbReference type="EMBL" id="MFD2589907.1"/>
    </source>
</evidence>
<dbReference type="Gene3D" id="1.20.120.160">
    <property type="entry name" value="HPT domain"/>
    <property type="match status" value="1"/>
</dbReference>
<keyword evidence="4" id="KW-1185">Reference proteome</keyword>
<reference evidence="4" key="1">
    <citation type="journal article" date="2019" name="Int. J. Syst. Evol. Microbiol.">
        <title>The Global Catalogue of Microorganisms (GCM) 10K type strain sequencing project: providing services to taxonomists for standard genome sequencing and annotation.</title>
        <authorList>
            <consortium name="The Broad Institute Genomics Platform"/>
            <consortium name="The Broad Institute Genome Sequencing Center for Infectious Disease"/>
            <person name="Wu L."/>
            <person name="Ma J."/>
        </authorList>
    </citation>
    <scope>NUCLEOTIDE SEQUENCE [LARGE SCALE GENOMIC DNA]</scope>
    <source>
        <strain evidence="4">KCTC 42423</strain>
    </source>
</reference>
<proteinExistence type="predicted"/>
<dbReference type="PROSITE" id="PS50894">
    <property type="entry name" value="HPT"/>
    <property type="match status" value="1"/>
</dbReference>
<organism evidence="3 4">
    <name type="scientific">Aquimarina hainanensis</name>
    <dbReference type="NCBI Taxonomy" id="1578017"/>
    <lineage>
        <taxon>Bacteria</taxon>
        <taxon>Pseudomonadati</taxon>
        <taxon>Bacteroidota</taxon>
        <taxon>Flavobacteriia</taxon>
        <taxon>Flavobacteriales</taxon>
        <taxon>Flavobacteriaceae</taxon>
        <taxon>Aquimarina</taxon>
    </lineage>
</organism>
<evidence type="ECO:0000313" key="4">
    <source>
        <dbReference type="Proteomes" id="UP001597459"/>
    </source>
</evidence>
<keyword evidence="1" id="KW-0597">Phosphoprotein</keyword>
<feature type="domain" description="HPt" evidence="2">
    <location>
        <begin position="17"/>
        <end position="112"/>
    </location>
</feature>
<dbReference type="InterPro" id="IPR008207">
    <property type="entry name" value="Sig_transdc_His_kin_Hpt_dom"/>
</dbReference>
<comment type="caution">
    <text evidence="3">The sequence shown here is derived from an EMBL/GenBank/DDBJ whole genome shotgun (WGS) entry which is preliminary data.</text>
</comment>
<dbReference type="RefSeq" id="WP_176029449.1">
    <property type="nucleotide sequence ID" value="NZ_JBHSJV010000001.1"/>
</dbReference>
<evidence type="ECO:0000259" key="2">
    <source>
        <dbReference type="PROSITE" id="PS50894"/>
    </source>
</evidence>
<dbReference type="Proteomes" id="UP001597459">
    <property type="component" value="Unassembled WGS sequence"/>
</dbReference>
<dbReference type="InterPro" id="IPR036641">
    <property type="entry name" value="HPT_dom_sf"/>
</dbReference>
<dbReference type="EMBL" id="JBHULX010000002">
    <property type="protein sequence ID" value="MFD2589907.1"/>
    <property type="molecule type" value="Genomic_DNA"/>
</dbReference>
<accession>A0ABW5N325</accession>
<sequence length="112" mass="12731">MEKGYSLEKVNELSGGDTEFVSVLVQTFLEEIPQDLDKMVHAVNSDDPPQAYQYAHKMKPNLQLFDIDLLSYIKEVEAWSKTNKTKEEISIVIEHIVATISKAISDLKADFE</sequence>
<dbReference type="SUPFAM" id="SSF47226">
    <property type="entry name" value="Histidine-containing phosphotransfer domain, HPT domain"/>
    <property type="match status" value="1"/>
</dbReference>